<feature type="region of interest" description="Disordered" evidence="1">
    <location>
        <begin position="223"/>
        <end position="250"/>
    </location>
</feature>
<evidence type="ECO:0000313" key="2">
    <source>
        <dbReference type="EMBL" id="KAG9239547.1"/>
    </source>
</evidence>
<name>A0A9P8CAI1_9HELO</name>
<protein>
    <submittedName>
        <fullName evidence="2">Uncharacterized protein</fullName>
    </submittedName>
</protein>
<comment type="caution">
    <text evidence="2">The sequence shown here is derived from an EMBL/GenBank/DDBJ whole genome shotgun (WGS) entry which is preliminary data.</text>
</comment>
<proteinExistence type="predicted"/>
<dbReference type="EMBL" id="MU251357">
    <property type="protein sequence ID" value="KAG9239547.1"/>
    <property type="molecule type" value="Genomic_DNA"/>
</dbReference>
<dbReference type="AlphaFoldDB" id="A0A9P8CAI1"/>
<evidence type="ECO:0000256" key="1">
    <source>
        <dbReference type="SAM" id="MobiDB-lite"/>
    </source>
</evidence>
<sequence>MSCPRAAQIPDVGRFDGFDGFDSFEGWGNGSVNTHGADVYYILPSLIEDSVEVIGLHLLRISISTPPPPRPPPCRSTKAKRSCRGRVGRRQAETTVRDRETTVRDRETARLRDCETGSLGAWETRRLGDWTRSGTTPNRPSTTVHLQPRYLHSASPKGKVTRAHDVLSVHSASAHPPQLRPTATPVDNVQVSPAGTVMPHCEWRHGLERFSLLLISATVPSHRTSGLRGIRGTRQNWHSSEPDSSELQSSELPYYGGRRISLSLASDRHCLQTKQL</sequence>
<accession>A0A9P8CAI1</accession>
<organism evidence="2 3">
    <name type="scientific">Amylocarpus encephaloides</name>
    <dbReference type="NCBI Taxonomy" id="45428"/>
    <lineage>
        <taxon>Eukaryota</taxon>
        <taxon>Fungi</taxon>
        <taxon>Dikarya</taxon>
        <taxon>Ascomycota</taxon>
        <taxon>Pezizomycotina</taxon>
        <taxon>Leotiomycetes</taxon>
        <taxon>Helotiales</taxon>
        <taxon>Helotiales incertae sedis</taxon>
        <taxon>Amylocarpus</taxon>
    </lineage>
</organism>
<reference evidence="2" key="1">
    <citation type="journal article" date="2021" name="IMA Fungus">
        <title>Genomic characterization of three marine fungi, including Emericellopsis atlantica sp. nov. with signatures of a generalist lifestyle and marine biomass degradation.</title>
        <authorList>
            <person name="Hagestad O.C."/>
            <person name="Hou L."/>
            <person name="Andersen J.H."/>
            <person name="Hansen E.H."/>
            <person name="Altermark B."/>
            <person name="Li C."/>
            <person name="Kuhnert E."/>
            <person name="Cox R.J."/>
            <person name="Crous P.W."/>
            <person name="Spatafora J.W."/>
            <person name="Lail K."/>
            <person name="Amirebrahimi M."/>
            <person name="Lipzen A."/>
            <person name="Pangilinan J."/>
            <person name="Andreopoulos W."/>
            <person name="Hayes R.D."/>
            <person name="Ng V."/>
            <person name="Grigoriev I.V."/>
            <person name="Jackson S.A."/>
            <person name="Sutton T.D.S."/>
            <person name="Dobson A.D.W."/>
            <person name="Rama T."/>
        </authorList>
    </citation>
    <scope>NUCLEOTIDE SEQUENCE</scope>
    <source>
        <strain evidence="2">TRa018bII</strain>
    </source>
</reference>
<keyword evidence="3" id="KW-1185">Reference proteome</keyword>
<dbReference type="Proteomes" id="UP000824998">
    <property type="component" value="Unassembled WGS sequence"/>
</dbReference>
<gene>
    <name evidence="2" type="ORF">BJ875DRAFT_514713</name>
</gene>
<evidence type="ECO:0000313" key="3">
    <source>
        <dbReference type="Proteomes" id="UP000824998"/>
    </source>
</evidence>